<accession>A0A6J6DYD4</accession>
<proteinExistence type="predicted"/>
<keyword evidence="3" id="KW-0554">One-carbon metabolism</keyword>
<name>A0A6J6DYD4_9ZZZZ</name>
<organism evidence="7">
    <name type="scientific">freshwater metagenome</name>
    <dbReference type="NCBI Taxonomy" id="449393"/>
    <lineage>
        <taxon>unclassified sequences</taxon>
        <taxon>metagenomes</taxon>
        <taxon>ecological metagenomes</taxon>
    </lineage>
</organism>
<dbReference type="GO" id="GO:0046655">
    <property type="term" value="P:folic acid metabolic process"/>
    <property type="evidence" value="ECO:0007669"/>
    <property type="project" value="TreeGrafter"/>
</dbReference>
<keyword evidence="4" id="KW-0521">NADP</keyword>
<dbReference type="InterPro" id="IPR024072">
    <property type="entry name" value="DHFR-like_dom_sf"/>
</dbReference>
<dbReference type="GO" id="GO:0006730">
    <property type="term" value="P:one-carbon metabolic process"/>
    <property type="evidence" value="ECO:0007669"/>
    <property type="project" value="UniProtKB-KW"/>
</dbReference>
<keyword evidence="5" id="KW-0560">Oxidoreductase</keyword>
<dbReference type="GO" id="GO:0046654">
    <property type="term" value="P:tetrahydrofolate biosynthetic process"/>
    <property type="evidence" value="ECO:0007669"/>
    <property type="project" value="InterPro"/>
</dbReference>
<evidence type="ECO:0000256" key="4">
    <source>
        <dbReference type="ARBA" id="ARBA00022857"/>
    </source>
</evidence>
<comment type="pathway">
    <text evidence="1">Cofactor biosynthesis; tetrahydrofolate biosynthesis; 5,6,7,8-tetrahydrofolate from 7,8-dihydrofolate: step 1/1.</text>
</comment>
<dbReference type="InterPro" id="IPR012259">
    <property type="entry name" value="DHFR"/>
</dbReference>
<dbReference type="GO" id="GO:0005739">
    <property type="term" value="C:mitochondrion"/>
    <property type="evidence" value="ECO:0007669"/>
    <property type="project" value="TreeGrafter"/>
</dbReference>
<dbReference type="PANTHER" id="PTHR48069:SF3">
    <property type="entry name" value="DIHYDROFOLATE REDUCTASE"/>
    <property type="match status" value="1"/>
</dbReference>
<reference evidence="7" key="1">
    <citation type="submission" date="2020-05" db="EMBL/GenBank/DDBJ databases">
        <authorList>
            <person name="Chiriac C."/>
            <person name="Salcher M."/>
            <person name="Ghai R."/>
            <person name="Kavagutti S V."/>
        </authorList>
    </citation>
    <scope>NUCLEOTIDE SEQUENCE</scope>
</reference>
<dbReference type="CDD" id="cd00209">
    <property type="entry name" value="DHFR"/>
    <property type="match status" value="1"/>
</dbReference>
<dbReference type="Gene3D" id="3.40.430.10">
    <property type="entry name" value="Dihydrofolate Reductase, subunit A"/>
    <property type="match status" value="1"/>
</dbReference>
<dbReference type="GO" id="GO:0004146">
    <property type="term" value="F:dihydrofolate reductase activity"/>
    <property type="evidence" value="ECO:0007669"/>
    <property type="project" value="UniProtKB-EC"/>
</dbReference>
<evidence type="ECO:0000256" key="2">
    <source>
        <dbReference type="ARBA" id="ARBA00012856"/>
    </source>
</evidence>
<dbReference type="AlphaFoldDB" id="A0A6J6DYD4"/>
<dbReference type="PANTHER" id="PTHR48069">
    <property type="entry name" value="DIHYDROFOLATE REDUCTASE"/>
    <property type="match status" value="1"/>
</dbReference>
<dbReference type="PRINTS" id="PR00070">
    <property type="entry name" value="DHFR"/>
</dbReference>
<feature type="domain" description="DHFR" evidence="6">
    <location>
        <begin position="8"/>
        <end position="181"/>
    </location>
</feature>
<evidence type="ECO:0000256" key="1">
    <source>
        <dbReference type="ARBA" id="ARBA00004903"/>
    </source>
</evidence>
<dbReference type="GO" id="GO:0050661">
    <property type="term" value="F:NADP binding"/>
    <property type="evidence" value="ECO:0007669"/>
    <property type="project" value="InterPro"/>
</dbReference>
<dbReference type="SUPFAM" id="SSF53597">
    <property type="entry name" value="Dihydrofolate reductase-like"/>
    <property type="match status" value="1"/>
</dbReference>
<dbReference type="InterPro" id="IPR001796">
    <property type="entry name" value="DHFR_dom"/>
</dbReference>
<dbReference type="EMBL" id="CAEZTT010000005">
    <property type="protein sequence ID" value="CAB4567975.1"/>
    <property type="molecule type" value="Genomic_DNA"/>
</dbReference>
<dbReference type="PROSITE" id="PS51330">
    <property type="entry name" value="DHFR_2"/>
    <property type="match status" value="1"/>
</dbReference>
<dbReference type="EC" id="1.5.1.3" evidence="2"/>
<evidence type="ECO:0000259" key="6">
    <source>
        <dbReference type="PROSITE" id="PS51330"/>
    </source>
</evidence>
<dbReference type="Pfam" id="PF00186">
    <property type="entry name" value="DHFR_1"/>
    <property type="match status" value="1"/>
</dbReference>
<sequence>MKLSDIYDVNIILATDAKFGISLSGVIPWNISEDMQYFRVTTSTHGEDKQNILLMGRKTWEYMGRKSVLNGGRRILVITTHPERLPEGVLGARTVEEVGSILASLKDIHRVWVCGGRDIYNLFLSRGDYRMIYWNKIDADFGCDNRVFLMETAFICESSEFVVDKKTGKMVELLYYKTPVE</sequence>
<evidence type="ECO:0000313" key="7">
    <source>
        <dbReference type="EMBL" id="CAB4567975.1"/>
    </source>
</evidence>
<evidence type="ECO:0000256" key="5">
    <source>
        <dbReference type="ARBA" id="ARBA00023002"/>
    </source>
</evidence>
<protein>
    <recommendedName>
        <fullName evidence="2">dihydrofolate reductase</fullName>
        <ecNumber evidence="2">1.5.1.3</ecNumber>
    </recommendedName>
</protein>
<dbReference type="GO" id="GO:0046452">
    <property type="term" value="P:dihydrofolate metabolic process"/>
    <property type="evidence" value="ECO:0007669"/>
    <property type="project" value="TreeGrafter"/>
</dbReference>
<gene>
    <name evidence="7" type="ORF">UFOPK1726_00108</name>
</gene>
<evidence type="ECO:0000256" key="3">
    <source>
        <dbReference type="ARBA" id="ARBA00022563"/>
    </source>
</evidence>